<dbReference type="PROSITE" id="PS00028">
    <property type="entry name" value="ZINC_FINGER_C2H2_1"/>
    <property type="match status" value="5"/>
</dbReference>
<dbReference type="PROSITE" id="PS50157">
    <property type="entry name" value="ZINC_FINGER_C2H2_2"/>
    <property type="match status" value="6"/>
</dbReference>
<keyword evidence="8" id="KW-0238">DNA-binding</keyword>
<comment type="similarity">
    <text evidence="2">Belongs to the krueppel C2H2-type zinc-finger protein family.</text>
</comment>
<evidence type="ECO:0000256" key="10">
    <source>
        <dbReference type="ARBA" id="ARBA00023242"/>
    </source>
</evidence>
<evidence type="ECO:0000259" key="13">
    <source>
        <dbReference type="PROSITE" id="PS50157"/>
    </source>
</evidence>
<evidence type="ECO:0000259" key="14">
    <source>
        <dbReference type="PROSITE" id="PS50805"/>
    </source>
</evidence>
<evidence type="ECO:0000256" key="6">
    <source>
        <dbReference type="ARBA" id="ARBA00022833"/>
    </source>
</evidence>
<dbReference type="InterPro" id="IPR036051">
    <property type="entry name" value="KRAB_dom_sf"/>
</dbReference>
<comment type="subcellular location">
    <subcellularLocation>
        <location evidence="1">Nucleus</location>
    </subcellularLocation>
</comment>
<keyword evidence="9" id="KW-0804">Transcription</keyword>
<feature type="domain" description="C2H2-type" evidence="13">
    <location>
        <begin position="289"/>
        <end position="316"/>
    </location>
</feature>
<keyword evidence="6" id="KW-0862">Zinc</keyword>
<dbReference type="GO" id="GO:0008270">
    <property type="term" value="F:zinc ion binding"/>
    <property type="evidence" value="ECO:0007669"/>
    <property type="project" value="UniProtKB-KW"/>
</dbReference>
<evidence type="ECO:0000256" key="1">
    <source>
        <dbReference type="ARBA" id="ARBA00004123"/>
    </source>
</evidence>
<dbReference type="FunFam" id="3.30.160.60:FF:000295">
    <property type="entry name" value="zinc finger protein 19"/>
    <property type="match status" value="1"/>
</dbReference>
<dbReference type="SUPFAM" id="SSF57667">
    <property type="entry name" value="beta-beta-alpha zinc fingers"/>
    <property type="match status" value="4"/>
</dbReference>
<dbReference type="Gene3D" id="3.30.160.60">
    <property type="entry name" value="Classic Zinc Finger"/>
    <property type="match status" value="6"/>
</dbReference>
<keyword evidence="7" id="KW-0805">Transcription regulation</keyword>
<dbReference type="GO" id="GO:0000978">
    <property type="term" value="F:RNA polymerase II cis-regulatory region sequence-specific DNA binding"/>
    <property type="evidence" value="ECO:0007669"/>
    <property type="project" value="TreeGrafter"/>
</dbReference>
<keyword evidence="10" id="KW-0539">Nucleus</keyword>
<dbReference type="SMART" id="SM00349">
    <property type="entry name" value="KRAB"/>
    <property type="match status" value="1"/>
</dbReference>
<dbReference type="InterPro" id="IPR013087">
    <property type="entry name" value="Znf_C2H2_type"/>
</dbReference>
<evidence type="ECO:0000313" key="17">
    <source>
        <dbReference type="RefSeq" id="XP_032343693.1"/>
    </source>
</evidence>
<evidence type="ECO:0000256" key="9">
    <source>
        <dbReference type="ARBA" id="ARBA00023163"/>
    </source>
</evidence>
<dbReference type="KEGG" id="cfr:102507750"/>
<evidence type="ECO:0000313" key="16">
    <source>
        <dbReference type="RefSeq" id="XP_032343692.1"/>
    </source>
</evidence>
<feature type="domain" description="C2H2-type" evidence="13">
    <location>
        <begin position="373"/>
        <end position="400"/>
    </location>
</feature>
<sequence>MFPEEEAQERTERSEKDSRMAPSQVPLTFMDVAIRFSQEEQEFLDPAQRALYRDVMLETYRNLLSVDLSQMHVIKKLQVKANTDRGEVFQIVMLGGCERNEMKHFYLRGLQENIYDFKSQHTNEARNYNGMPTTHKENLIDRRDRHSRNIAGIKPIDKGLALSFWEKLHNFNSEEKIDEFNQADKSINNSASFSPPQGISPSVQTNISHVYGSEFVHPSILTQYPKTHRERPYKCNQCGKTFLKTSYLKRHQLIHTGEKLHKCDVCEKFFTRNSYLAVHQRIHTGERPYKCNECGKFFSRKTTLVIHQRIHTGEKPYKCNECGKVFAHKTTLSNHQRIHTGEKPYKCNECGKTFYNCSYLTKHLRIHTGANAYKCDVCGKVFRDKTTLASHQRINAGERPNKCN</sequence>
<feature type="compositionally biased region" description="Basic and acidic residues" evidence="12">
    <location>
        <begin position="8"/>
        <end position="19"/>
    </location>
</feature>
<dbReference type="InterPro" id="IPR001909">
    <property type="entry name" value="KRAB"/>
</dbReference>
<dbReference type="GO" id="GO:0005634">
    <property type="term" value="C:nucleus"/>
    <property type="evidence" value="ECO:0007669"/>
    <property type="project" value="UniProtKB-SubCell"/>
</dbReference>
<dbReference type="CDD" id="cd07765">
    <property type="entry name" value="KRAB_A-box"/>
    <property type="match status" value="1"/>
</dbReference>
<organism evidence="15 18">
    <name type="scientific">Camelus ferus</name>
    <name type="common">Wild bactrian camel</name>
    <name type="synonym">Camelus bactrianus ferus</name>
    <dbReference type="NCBI Taxonomy" id="419612"/>
    <lineage>
        <taxon>Eukaryota</taxon>
        <taxon>Metazoa</taxon>
        <taxon>Chordata</taxon>
        <taxon>Craniata</taxon>
        <taxon>Vertebrata</taxon>
        <taxon>Euteleostomi</taxon>
        <taxon>Mammalia</taxon>
        <taxon>Eutheria</taxon>
        <taxon>Laurasiatheria</taxon>
        <taxon>Artiodactyla</taxon>
        <taxon>Tylopoda</taxon>
        <taxon>Camelidae</taxon>
        <taxon>Camelus</taxon>
    </lineage>
</organism>
<dbReference type="SUPFAM" id="SSF109640">
    <property type="entry name" value="KRAB domain (Kruppel-associated box)"/>
    <property type="match status" value="1"/>
</dbReference>
<dbReference type="RefSeq" id="XP_032343694.1">
    <property type="nucleotide sequence ID" value="XM_032487803.1"/>
</dbReference>
<dbReference type="SMART" id="SM00355">
    <property type="entry name" value="ZnF_C2H2"/>
    <property type="match status" value="6"/>
</dbReference>
<keyword evidence="4" id="KW-0677">Repeat</keyword>
<evidence type="ECO:0000256" key="11">
    <source>
        <dbReference type="PROSITE-ProRule" id="PRU00042"/>
    </source>
</evidence>
<feature type="domain" description="C2H2-type" evidence="13">
    <location>
        <begin position="345"/>
        <end position="372"/>
    </location>
</feature>
<proteinExistence type="inferred from homology"/>
<evidence type="ECO:0000313" key="18">
    <source>
        <dbReference type="RefSeq" id="XP_032343694.1"/>
    </source>
</evidence>
<dbReference type="AlphaFoldDB" id="A0A8B8TN65"/>
<protein>
    <submittedName>
        <fullName evidence="16 17">Zinc finger protein 813-like isoform X1</fullName>
    </submittedName>
</protein>
<dbReference type="FunFam" id="3.30.160.60:FF:004137">
    <property type="match status" value="1"/>
</dbReference>
<dbReference type="GO" id="GO:0000981">
    <property type="term" value="F:DNA-binding transcription factor activity, RNA polymerase II-specific"/>
    <property type="evidence" value="ECO:0007669"/>
    <property type="project" value="TreeGrafter"/>
</dbReference>
<name>A0A8B8TN65_CAMFR</name>
<dbReference type="FunFam" id="3.30.160.60:FF:000624">
    <property type="entry name" value="zinc finger protein 697"/>
    <property type="match status" value="1"/>
</dbReference>
<dbReference type="FunFam" id="3.30.160.60:FF:002402">
    <property type="entry name" value="Zinc finger protein 347"/>
    <property type="match status" value="1"/>
</dbReference>
<dbReference type="PANTHER" id="PTHR23226">
    <property type="entry name" value="ZINC FINGER AND SCAN DOMAIN-CONTAINING"/>
    <property type="match status" value="1"/>
</dbReference>
<evidence type="ECO:0000256" key="3">
    <source>
        <dbReference type="ARBA" id="ARBA00022723"/>
    </source>
</evidence>
<keyword evidence="5 11" id="KW-0863">Zinc-finger</keyword>
<reference evidence="16 17" key="1">
    <citation type="submission" date="2025-04" db="UniProtKB">
        <authorList>
            <consortium name="RefSeq"/>
        </authorList>
    </citation>
    <scope>IDENTIFICATION</scope>
    <source>
        <tissue evidence="16 17">Ear skin</tissue>
    </source>
</reference>
<dbReference type="RefSeq" id="XP_032343695.1">
    <property type="nucleotide sequence ID" value="XM_032487804.1"/>
</dbReference>
<evidence type="ECO:0000256" key="12">
    <source>
        <dbReference type="SAM" id="MobiDB-lite"/>
    </source>
</evidence>
<accession>A0A8B8TN65</accession>
<keyword evidence="3" id="KW-0479">Metal-binding</keyword>
<dbReference type="FunFam" id="3.30.160.60:FF:000773">
    <property type="entry name" value="Zinc finger protein 44"/>
    <property type="match status" value="1"/>
</dbReference>
<dbReference type="GeneID" id="102507750"/>
<feature type="domain" description="C2H2-type" evidence="13">
    <location>
        <begin position="233"/>
        <end position="260"/>
    </location>
</feature>
<gene>
    <name evidence="16 17 18 19" type="primary">LOC102507750</name>
</gene>
<dbReference type="Proteomes" id="UP000694856">
    <property type="component" value="Chromosome 9"/>
</dbReference>
<feature type="domain" description="KRAB" evidence="14">
    <location>
        <begin position="27"/>
        <end position="102"/>
    </location>
</feature>
<evidence type="ECO:0000313" key="19">
    <source>
        <dbReference type="RefSeq" id="XP_032343695.1"/>
    </source>
</evidence>
<dbReference type="InterPro" id="IPR036236">
    <property type="entry name" value="Znf_C2H2_sf"/>
</dbReference>
<dbReference type="RefSeq" id="XP_032343692.1">
    <property type="nucleotide sequence ID" value="XM_032487801.1"/>
</dbReference>
<dbReference type="RefSeq" id="XP_032343693.1">
    <property type="nucleotide sequence ID" value="XM_032487802.1"/>
</dbReference>
<dbReference type="PROSITE" id="PS50805">
    <property type="entry name" value="KRAB"/>
    <property type="match status" value="1"/>
</dbReference>
<dbReference type="PANTHER" id="PTHR23226:SF416">
    <property type="entry name" value="FI01424P"/>
    <property type="match status" value="1"/>
</dbReference>
<evidence type="ECO:0000256" key="7">
    <source>
        <dbReference type="ARBA" id="ARBA00023015"/>
    </source>
</evidence>
<dbReference type="Gene3D" id="6.10.140.140">
    <property type="match status" value="1"/>
</dbReference>
<feature type="region of interest" description="Disordered" evidence="12">
    <location>
        <begin position="1"/>
        <end position="22"/>
    </location>
</feature>
<evidence type="ECO:0000256" key="8">
    <source>
        <dbReference type="ARBA" id="ARBA00023125"/>
    </source>
</evidence>
<evidence type="ECO:0000313" key="15">
    <source>
        <dbReference type="Proteomes" id="UP000694856"/>
    </source>
</evidence>
<evidence type="ECO:0000256" key="2">
    <source>
        <dbReference type="ARBA" id="ARBA00006991"/>
    </source>
</evidence>
<evidence type="ECO:0000256" key="5">
    <source>
        <dbReference type="ARBA" id="ARBA00022771"/>
    </source>
</evidence>
<dbReference type="Pfam" id="PF01352">
    <property type="entry name" value="KRAB"/>
    <property type="match status" value="1"/>
</dbReference>
<feature type="domain" description="C2H2-type" evidence="13">
    <location>
        <begin position="261"/>
        <end position="288"/>
    </location>
</feature>
<feature type="domain" description="C2H2-type" evidence="13">
    <location>
        <begin position="317"/>
        <end position="344"/>
    </location>
</feature>
<keyword evidence="15" id="KW-1185">Reference proteome</keyword>
<dbReference type="FunFam" id="3.30.160.60:FF:000608">
    <property type="entry name" value="zinc finger protein 286A isoform X1"/>
    <property type="match status" value="2"/>
</dbReference>
<evidence type="ECO:0000256" key="4">
    <source>
        <dbReference type="ARBA" id="ARBA00022737"/>
    </source>
</evidence>
<dbReference type="Pfam" id="PF00096">
    <property type="entry name" value="zf-C2H2"/>
    <property type="match status" value="6"/>
</dbReference>